<feature type="signal peptide" evidence="12">
    <location>
        <begin position="1"/>
        <end position="19"/>
    </location>
</feature>
<keyword evidence="6" id="KW-0249">Electron transport</keyword>
<dbReference type="SMART" id="SM00664">
    <property type="entry name" value="DoH"/>
    <property type="match status" value="2"/>
</dbReference>
<keyword evidence="16" id="KW-1185">Reference proteome</keyword>
<keyword evidence="10" id="KW-0325">Glycoprotein</keyword>
<gene>
    <name evidence="15" type="ORF">NEZAVI_LOCUS3426</name>
</gene>
<evidence type="ECO:0000256" key="6">
    <source>
        <dbReference type="ARBA" id="ARBA00022982"/>
    </source>
</evidence>
<dbReference type="Gene3D" id="2.60.40.4060">
    <property type="entry name" value="Reeler domain"/>
    <property type="match status" value="1"/>
</dbReference>
<dbReference type="CDD" id="cd08544">
    <property type="entry name" value="Reeler"/>
    <property type="match status" value="1"/>
</dbReference>
<dbReference type="AlphaFoldDB" id="A0A9P0ECX3"/>
<dbReference type="SMART" id="SM00665">
    <property type="entry name" value="B561"/>
    <property type="match status" value="1"/>
</dbReference>
<accession>A0A9P0ECX3</accession>
<dbReference type="Pfam" id="PF02014">
    <property type="entry name" value="Reeler"/>
    <property type="match status" value="1"/>
</dbReference>
<evidence type="ECO:0000313" key="16">
    <source>
        <dbReference type="Proteomes" id="UP001152798"/>
    </source>
</evidence>
<dbReference type="GO" id="GO:1900449">
    <property type="term" value="P:regulation of glutamate receptor signaling pathway"/>
    <property type="evidence" value="ECO:0007669"/>
    <property type="project" value="InterPro"/>
</dbReference>
<proteinExistence type="inferred from homology"/>
<evidence type="ECO:0000256" key="4">
    <source>
        <dbReference type="ARBA" id="ARBA00022448"/>
    </source>
</evidence>
<evidence type="ECO:0000256" key="3">
    <source>
        <dbReference type="ARBA" id="ARBA00009195"/>
    </source>
</evidence>
<keyword evidence="12" id="KW-0732">Signal</keyword>
<keyword evidence="9 11" id="KW-0472">Membrane</keyword>
<dbReference type="InterPro" id="IPR042789">
    <property type="entry name" value="FRRS1L"/>
</dbReference>
<dbReference type="PANTHER" id="PTHR46902:SF1">
    <property type="entry name" value="DOMON DOMAIN-CONTAINING PROTEIN FRRS1L"/>
    <property type="match status" value="1"/>
</dbReference>
<feature type="transmembrane region" description="Helical" evidence="11">
    <location>
        <begin position="538"/>
        <end position="561"/>
    </location>
</feature>
<dbReference type="InterPro" id="IPR002861">
    <property type="entry name" value="Reeler_dom"/>
</dbReference>
<evidence type="ECO:0000256" key="7">
    <source>
        <dbReference type="ARBA" id="ARBA00022989"/>
    </source>
</evidence>
<feature type="domain" description="Cytochrome b561" evidence="14">
    <location>
        <begin position="538"/>
        <end position="668"/>
    </location>
</feature>
<protein>
    <recommendedName>
        <fullName evidence="17">Ferric-chelate reductase 1 homolog</fullName>
    </recommendedName>
</protein>
<evidence type="ECO:0000259" key="13">
    <source>
        <dbReference type="SMART" id="SM00664"/>
    </source>
</evidence>
<evidence type="ECO:0000256" key="2">
    <source>
        <dbReference type="ARBA" id="ARBA00004141"/>
    </source>
</evidence>
<comment type="subcellular location">
    <subcellularLocation>
        <location evidence="2">Membrane</location>
        <topology evidence="2">Multi-pass membrane protein</topology>
    </subcellularLocation>
</comment>
<keyword evidence="5 11" id="KW-0812">Transmembrane</keyword>
<keyword evidence="4" id="KW-0813">Transport</keyword>
<dbReference type="CDD" id="cd09628">
    <property type="entry name" value="DOMON_SDR_2_like"/>
    <property type="match status" value="2"/>
</dbReference>
<comment type="cofactor">
    <cofactor evidence="1">
        <name>heme b</name>
        <dbReference type="ChEBI" id="CHEBI:60344"/>
    </cofactor>
</comment>
<evidence type="ECO:0008006" key="17">
    <source>
        <dbReference type="Google" id="ProtNLM"/>
    </source>
</evidence>
<keyword evidence="8" id="KW-0408">Iron</keyword>
<dbReference type="OrthoDB" id="6372137at2759"/>
<dbReference type="PANTHER" id="PTHR46902">
    <property type="entry name" value="DOMON DOMAIN-CONTAINING PROTEIN FRRS1L"/>
    <property type="match status" value="1"/>
</dbReference>
<feature type="domain" description="DOMON" evidence="13">
    <location>
        <begin position="228"/>
        <end position="321"/>
    </location>
</feature>
<reference evidence="15" key="1">
    <citation type="submission" date="2022-01" db="EMBL/GenBank/DDBJ databases">
        <authorList>
            <person name="King R."/>
        </authorList>
    </citation>
    <scope>NUCLEOTIDE SEQUENCE</scope>
</reference>
<dbReference type="GO" id="GO:0099072">
    <property type="term" value="P:regulation of postsynaptic membrane neurotransmitter receptor levels"/>
    <property type="evidence" value="ECO:0007669"/>
    <property type="project" value="TreeGrafter"/>
</dbReference>
<dbReference type="CDD" id="cd08760">
    <property type="entry name" value="Cyt_b561_FRRS1_like"/>
    <property type="match status" value="1"/>
</dbReference>
<feature type="transmembrane region" description="Helical" evidence="11">
    <location>
        <begin position="681"/>
        <end position="703"/>
    </location>
</feature>
<evidence type="ECO:0000313" key="15">
    <source>
        <dbReference type="EMBL" id="CAH1392644.1"/>
    </source>
</evidence>
<dbReference type="Pfam" id="PF03351">
    <property type="entry name" value="DOMON"/>
    <property type="match status" value="2"/>
</dbReference>
<evidence type="ECO:0000256" key="12">
    <source>
        <dbReference type="SAM" id="SignalP"/>
    </source>
</evidence>
<dbReference type="InterPro" id="IPR005018">
    <property type="entry name" value="DOMON_domain"/>
</dbReference>
<comment type="similarity">
    <text evidence="3">Belongs to the FRRS1 family.</text>
</comment>
<feature type="chain" id="PRO_5040496771" description="Ferric-chelate reductase 1 homolog" evidence="12">
    <location>
        <begin position="20"/>
        <end position="816"/>
    </location>
</feature>
<evidence type="ECO:0000259" key="14">
    <source>
        <dbReference type="SMART" id="SM00665"/>
    </source>
</evidence>
<dbReference type="InterPro" id="IPR006593">
    <property type="entry name" value="Cyt_b561/ferric_Rdtase_TM"/>
</dbReference>
<dbReference type="InterPro" id="IPR042307">
    <property type="entry name" value="Reeler_sf"/>
</dbReference>
<evidence type="ECO:0000256" key="10">
    <source>
        <dbReference type="ARBA" id="ARBA00023180"/>
    </source>
</evidence>
<dbReference type="Gene3D" id="1.20.120.1770">
    <property type="match status" value="1"/>
</dbReference>
<dbReference type="GO" id="GO:0016020">
    <property type="term" value="C:membrane"/>
    <property type="evidence" value="ECO:0007669"/>
    <property type="project" value="UniProtKB-SubCell"/>
</dbReference>
<sequence length="816" mass="90874">MQIWLVPILLVTNFLLTDSFKSGAPVSKCSTMIPHHIDIAPQTTSSSFLLDANPINVENGLCKVKLHSTNRDNFAGFLIQARVSSDNNTVGSFVKFPDDAKAINCLEIANSGLTHASNVKRDVLEANWIAPENFEGEVHFIGTVVANFTTFWTGIISQNLPISKRSTSEKTFSAASKLKDFLNGCGTNKKCIGHPADCITSEKCDALVAISYEGDQYIFEMYGKDSHYVAIGFSEDNKMGGDMVIECINQNSNEVKAYKSWNIPNQKQNKRVEEQVGISLIHGKYTDGDIDCKVSAEVISEVENVKFDFEKNPYYLLLAAGKSLKENSVGFHDVAYDVTNNKQLLSDLSLKKNNDIIYDGCETEKNCFGYPDNCIINQNCEGLVTVSVQGTRYIFEMKGKSDGYIATGLSRDNKMGGDSVMECVHEPGDKINVYMSYNKAGEKSNTRRKIIQTGINMLNSTFIDGTIYCKFSRDVNTVIENEIFDLSNDKYFILLAAGSSIKDGAIGFHDNFYVVSGQQRLLSDIAAFSTSSKLLLRLHGSFMVAAWLGCTSIGIVLARYFKQTWVDSSLCAKDLWFAWHRMFMLVTWCLTLAGFVIIFVELGGWVGPNSQSHALMGCITTVLCFIQPIGAAFRPHPTARKRPVFNWLHWFIGNTAHICSIITIFLAVPLNKAELPDWVDWLLVVFVAAYVFIHLVLSCAGCLTERKLGKRVNSFPMKDITASRNALNAVDRKQDAPRAIFGISSHRYVYRRSEFLPSREFEIRGFADYQTVTAHDKGAAERIINGVQRILAEIGLAINPQKNMSLLIDKGEQQET</sequence>
<feature type="transmembrane region" description="Helical" evidence="11">
    <location>
        <begin position="614"/>
        <end position="633"/>
    </location>
</feature>
<dbReference type="Proteomes" id="UP001152798">
    <property type="component" value="Chromosome 2"/>
</dbReference>
<name>A0A9P0ECX3_NEZVI</name>
<evidence type="ECO:0000256" key="11">
    <source>
        <dbReference type="SAM" id="Phobius"/>
    </source>
</evidence>
<feature type="transmembrane region" description="Helical" evidence="11">
    <location>
        <begin position="645"/>
        <end position="669"/>
    </location>
</feature>
<evidence type="ECO:0000256" key="9">
    <source>
        <dbReference type="ARBA" id="ARBA00023136"/>
    </source>
</evidence>
<feature type="transmembrane region" description="Helical" evidence="11">
    <location>
        <begin position="582"/>
        <end position="602"/>
    </location>
</feature>
<organism evidence="15 16">
    <name type="scientific">Nezara viridula</name>
    <name type="common">Southern green stink bug</name>
    <name type="synonym">Cimex viridulus</name>
    <dbReference type="NCBI Taxonomy" id="85310"/>
    <lineage>
        <taxon>Eukaryota</taxon>
        <taxon>Metazoa</taxon>
        <taxon>Ecdysozoa</taxon>
        <taxon>Arthropoda</taxon>
        <taxon>Hexapoda</taxon>
        <taxon>Insecta</taxon>
        <taxon>Pterygota</taxon>
        <taxon>Neoptera</taxon>
        <taxon>Paraneoptera</taxon>
        <taxon>Hemiptera</taxon>
        <taxon>Heteroptera</taxon>
        <taxon>Panheteroptera</taxon>
        <taxon>Pentatomomorpha</taxon>
        <taxon>Pentatomoidea</taxon>
        <taxon>Pentatomidae</taxon>
        <taxon>Pentatominae</taxon>
        <taxon>Nezara</taxon>
    </lineage>
</organism>
<feature type="domain" description="DOMON" evidence="13">
    <location>
        <begin position="404"/>
        <end position="498"/>
    </location>
</feature>
<evidence type="ECO:0000256" key="5">
    <source>
        <dbReference type="ARBA" id="ARBA00022692"/>
    </source>
</evidence>
<keyword evidence="7 11" id="KW-1133">Transmembrane helix</keyword>
<dbReference type="EMBL" id="OV725078">
    <property type="protein sequence ID" value="CAH1392644.1"/>
    <property type="molecule type" value="Genomic_DNA"/>
</dbReference>
<evidence type="ECO:0000256" key="1">
    <source>
        <dbReference type="ARBA" id="ARBA00001970"/>
    </source>
</evidence>
<evidence type="ECO:0000256" key="8">
    <source>
        <dbReference type="ARBA" id="ARBA00023004"/>
    </source>
</evidence>